<evidence type="ECO:0000256" key="4">
    <source>
        <dbReference type="PIRSR" id="PIRSR603782-2"/>
    </source>
</evidence>
<proteinExistence type="inferred from homology"/>
<comment type="similarity">
    <text evidence="1">Belongs to the SCO1/2 family.</text>
</comment>
<evidence type="ECO:0000256" key="3">
    <source>
        <dbReference type="PIRSR" id="PIRSR603782-1"/>
    </source>
</evidence>
<organism evidence="6 7">
    <name type="scientific">Emcibacter nanhaiensis</name>
    <dbReference type="NCBI Taxonomy" id="1505037"/>
    <lineage>
        <taxon>Bacteria</taxon>
        <taxon>Pseudomonadati</taxon>
        <taxon>Pseudomonadota</taxon>
        <taxon>Alphaproteobacteria</taxon>
        <taxon>Emcibacterales</taxon>
        <taxon>Emcibacteraceae</taxon>
        <taxon>Emcibacter</taxon>
    </lineage>
</organism>
<feature type="disulfide bond" description="Redox-active" evidence="4">
    <location>
        <begin position="89"/>
        <end position="93"/>
    </location>
</feature>
<dbReference type="AlphaFoldDB" id="A0A501PLX9"/>
<keyword evidence="2 3" id="KW-0186">Copper</keyword>
<feature type="binding site" evidence="3">
    <location>
        <position position="93"/>
    </location>
    <ligand>
        <name>Cu cation</name>
        <dbReference type="ChEBI" id="CHEBI:23378"/>
    </ligand>
</feature>
<dbReference type="PANTHER" id="PTHR12151">
    <property type="entry name" value="ELECTRON TRANSPORT PROTIN SCO1/SENC FAMILY MEMBER"/>
    <property type="match status" value="1"/>
</dbReference>
<feature type="binding site" evidence="3">
    <location>
        <position position="179"/>
    </location>
    <ligand>
        <name>Cu cation</name>
        <dbReference type="ChEBI" id="CHEBI:23378"/>
    </ligand>
</feature>
<dbReference type="Proteomes" id="UP000319148">
    <property type="component" value="Unassembled WGS sequence"/>
</dbReference>
<dbReference type="CDD" id="cd02968">
    <property type="entry name" value="SCO"/>
    <property type="match status" value="1"/>
</dbReference>
<accession>A0A501PLX9</accession>
<dbReference type="RefSeq" id="WP_139938902.1">
    <property type="nucleotide sequence ID" value="NZ_JBHSYP010000003.1"/>
</dbReference>
<dbReference type="InterPro" id="IPR003782">
    <property type="entry name" value="SCO1/SenC"/>
</dbReference>
<feature type="transmembrane region" description="Helical" evidence="5">
    <location>
        <begin position="20"/>
        <end position="39"/>
    </location>
</feature>
<dbReference type="GO" id="GO:0046872">
    <property type="term" value="F:metal ion binding"/>
    <property type="evidence" value="ECO:0007669"/>
    <property type="project" value="UniProtKB-KW"/>
</dbReference>
<evidence type="ECO:0000256" key="1">
    <source>
        <dbReference type="ARBA" id="ARBA00010996"/>
    </source>
</evidence>
<evidence type="ECO:0000256" key="2">
    <source>
        <dbReference type="ARBA" id="ARBA00023008"/>
    </source>
</evidence>
<evidence type="ECO:0000256" key="5">
    <source>
        <dbReference type="SAM" id="Phobius"/>
    </source>
</evidence>
<dbReference type="FunFam" id="3.40.30.10:FF:000013">
    <property type="entry name" value="Blast:Protein SCO1 homolog, mitochondrial"/>
    <property type="match status" value="1"/>
</dbReference>
<keyword evidence="7" id="KW-1185">Reference proteome</keyword>
<evidence type="ECO:0000313" key="7">
    <source>
        <dbReference type="Proteomes" id="UP000319148"/>
    </source>
</evidence>
<name>A0A501PLX9_9PROT</name>
<sequence>MAKRHPNDPSTGKFPLPLGLLIAVAIAVLTAVWLISVIGSSPSSEGTARENAKALIGGPFELVSQDGETVTEKDFAGKYMLIYFGYTFCPDVCPTELQAMSTALDQIPAKRLAKIAPLFITVDPERDTVAVMKQYVALFHDKLIGLTGTVEQINTIKKTYRVYAEKTESTAATDYLVDHTSIIYLMDPRGDYLSHFSYGTTPEEMAEKLNRLIPVD</sequence>
<protein>
    <submittedName>
        <fullName evidence="6">SCO family protein</fullName>
    </submittedName>
</protein>
<dbReference type="InterPro" id="IPR036249">
    <property type="entry name" value="Thioredoxin-like_sf"/>
</dbReference>
<keyword evidence="5" id="KW-0812">Transmembrane</keyword>
<reference evidence="7" key="1">
    <citation type="submission" date="2019-06" db="EMBL/GenBank/DDBJ databases">
        <title>The complete genome of Emcibacter congregatus ZYLT.</title>
        <authorList>
            <person name="Zhao Z."/>
        </authorList>
    </citation>
    <scope>NUCLEOTIDE SEQUENCE [LARGE SCALE GENOMIC DNA]</scope>
    <source>
        <strain evidence="7">MCCC 1A06723</strain>
    </source>
</reference>
<dbReference type="Pfam" id="PF02630">
    <property type="entry name" value="SCO1-SenC"/>
    <property type="match status" value="1"/>
</dbReference>
<feature type="binding site" evidence="3">
    <location>
        <position position="89"/>
    </location>
    <ligand>
        <name>Cu cation</name>
        <dbReference type="ChEBI" id="CHEBI:23378"/>
    </ligand>
</feature>
<keyword evidence="5" id="KW-0472">Membrane</keyword>
<gene>
    <name evidence="6" type="ORF">FIV46_04690</name>
</gene>
<keyword evidence="3" id="KW-0479">Metal-binding</keyword>
<keyword evidence="4" id="KW-1015">Disulfide bond</keyword>
<dbReference type="PANTHER" id="PTHR12151:SF25">
    <property type="entry name" value="LINALOOL DEHYDRATASE_ISOMERASE DOMAIN-CONTAINING PROTEIN"/>
    <property type="match status" value="1"/>
</dbReference>
<dbReference type="EMBL" id="VFIY01000005">
    <property type="protein sequence ID" value="TPD61509.1"/>
    <property type="molecule type" value="Genomic_DNA"/>
</dbReference>
<dbReference type="SUPFAM" id="SSF52833">
    <property type="entry name" value="Thioredoxin-like"/>
    <property type="match status" value="1"/>
</dbReference>
<keyword evidence="5" id="KW-1133">Transmembrane helix</keyword>
<dbReference type="Gene3D" id="3.40.30.10">
    <property type="entry name" value="Glutaredoxin"/>
    <property type="match status" value="1"/>
</dbReference>
<evidence type="ECO:0000313" key="6">
    <source>
        <dbReference type="EMBL" id="TPD61509.1"/>
    </source>
</evidence>
<dbReference type="OrthoDB" id="9790194at2"/>
<comment type="caution">
    <text evidence="6">The sequence shown here is derived from an EMBL/GenBank/DDBJ whole genome shotgun (WGS) entry which is preliminary data.</text>
</comment>